<comment type="similarity">
    <text evidence="1">Belongs to the Gfo/Idh/MocA family.</text>
</comment>
<dbReference type="InterPro" id="IPR000683">
    <property type="entry name" value="Gfo/Idh/MocA-like_OxRdtase_N"/>
</dbReference>
<dbReference type="InterPro" id="IPR051317">
    <property type="entry name" value="Gfo/Idh/MocA_oxidoreduct"/>
</dbReference>
<dbReference type="Gene3D" id="3.40.50.720">
    <property type="entry name" value="NAD(P)-binding Rossmann-like Domain"/>
    <property type="match status" value="1"/>
</dbReference>
<dbReference type="InterPro" id="IPR036291">
    <property type="entry name" value="NAD(P)-bd_dom_sf"/>
</dbReference>
<sequence length="365" mass="39540">MTSDVSSLPATPIRVGLVGYGFAGQTFHAPVLSAVPGLVLVGIASSQPQKVQADWPGVPVEADATALFARADIDVVVIATPNAQHHPIAKAALEAGKHVVVDKPFTLDALQARELATLASRRGLLLSVYQNRRFDADYLTLRDVLTSGQIGRPVYFESHFDRFRPEVRPRWREQAVPGAGLWVDLGAHLLDQAIQLFGKPDTLQLDTASLRDGAQVEDHFHALLRYESGPHAPLRVVLHATTLAAHAAPRYILHGTRGSYVKHGADPQEDALRAGRRPGGDDWGVDPSPGEIKVMAIENWVREGTVPNRRGNYVDYYAAVRDAVLGIAPNPVPPEQAVALMELLDLGVRSAREGRALEPSKKPVS</sequence>
<dbReference type="Pfam" id="PF01408">
    <property type="entry name" value="GFO_IDH_MocA"/>
    <property type="match status" value="1"/>
</dbReference>
<dbReference type="Gene3D" id="3.30.360.10">
    <property type="entry name" value="Dihydrodipicolinate Reductase, domain 2"/>
    <property type="match status" value="1"/>
</dbReference>
<dbReference type="Proteomes" id="UP000319212">
    <property type="component" value="Unassembled WGS sequence"/>
</dbReference>
<organism evidence="5 6">
    <name type="scientific">Variovorax guangxiensis</name>
    <dbReference type="NCBI Taxonomy" id="1775474"/>
    <lineage>
        <taxon>Bacteria</taxon>
        <taxon>Pseudomonadati</taxon>
        <taxon>Pseudomonadota</taxon>
        <taxon>Betaproteobacteria</taxon>
        <taxon>Burkholderiales</taxon>
        <taxon>Comamonadaceae</taxon>
        <taxon>Variovorax</taxon>
    </lineage>
</organism>
<feature type="domain" description="Gfo/Idh/MocA-like oxidoreductase C-terminal" evidence="4">
    <location>
        <begin position="144"/>
        <end position="356"/>
    </location>
</feature>
<dbReference type="InterPro" id="IPR004104">
    <property type="entry name" value="Gfo/Idh/MocA-like_OxRdtase_C"/>
</dbReference>
<accession>A0A502DXS2</accession>
<keyword evidence="2" id="KW-0560">Oxidoreductase</keyword>
<name>A0A502DXS2_9BURK</name>
<dbReference type="AlphaFoldDB" id="A0A502DXS2"/>
<dbReference type="EMBL" id="RCZI01000001">
    <property type="protein sequence ID" value="TPG30127.1"/>
    <property type="molecule type" value="Genomic_DNA"/>
</dbReference>
<evidence type="ECO:0000313" key="6">
    <source>
        <dbReference type="Proteomes" id="UP000319212"/>
    </source>
</evidence>
<reference evidence="5 6" key="1">
    <citation type="journal article" date="2019" name="Environ. Microbiol.">
        <title>Species interactions and distinct microbial communities in high Arctic permafrost affected cryosols are associated with the CH4 and CO2 gas fluxes.</title>
        <authorList>
            <person name="Altshuler I."/>
            <person name="Hamel J."/>
            <person name="Turney S."/>
            <person name="Magnuson E."/>
            <person name="Levesque R."/>
            <person name="Greer C."/>
            <person name="Whyte L.G."/>
        </authorList>
    </citation>
    <scope>NUCLEOTIDE SEQUENCE [LARGE SCALE GENOMIC DNA]</scope>
    <source>
        <strain evidence="5 6">S06.C</strain>
    </source>
</reference>
<proteinExistence type="inferred from homology"/>
<dbReference type="GO" id="GO:0000166">
    <property type="term" value="F:nucleotide binding"/>
    <property type="evidence" value="ECO:0007669"/>
    <property type="project" value="InterPro"/>
</dbReference>
<dbReference type="NCBIfam" id="NF008607">
    <property type="entry name" value="PRK11579.1"/>
    <property type="match status" value="1"/>
</dbReference>
<dbReference type="OrthoDB" id="9774191at2"/>
<dbReference type="Pfam" id="PF02894">
    <property type="entry name" value="GFO_IDH_MocA_C"/>
    <property type="match status" value="1"/>
</dbReference>
<dbReference type="GO" id="GO:0016491">
    <property type="term" value="F:oxidoreductase activity"/>
    <property type="evidence" value="ECO:0007669"/>
    <property type="project" value="UniProtKB-KW"/>
</dbReference>
<evidence type="ECO:0000256" key="1">
    <source>
        <dbReference type="ARBA" id="ARBA00010928"/>
    </source>
</evidence>
<evidence type="ECO:0000256" key="2">
    <source>
        <dbReference type="ARBA" id="ARBA00023002"/>
    </source>
</evidence>
<evidence type="ECO:0000313" key="5">
    <source>
        <dbReference type="EMBL" id="TPG30127.1"/>
    </source>
</evidence>
<protein>
    <submittedName>
        <fullName evidence="5">Oxidoreductase</fullName>
    </submittedName>
</protein>
<evidence type="ECO:0000259" key="4">
    <source>
        <dbReference type="Pfam" id="PF02894"/>
    </source>
</evidence>
<dbReference type="PANTHER" id="PTHR43708:SF5">
    <property type="entry name" value="CONSERVED EXPRESSED OXIDOREDUCTASE (EUROFUNG)-RELATED"/>
    <property type="match status" value="1"/>
</dbReference>
<dbReference type="RefSeq" id="WP_140838008.1">
    <property type="nucleotide sequence ID" value="NZ_RCZI01000001.1"/>
</dbReference>
<evidence type="ECO:0000259" key="3">
    <source>
        <dbReference type="Pfam" id="PF01408"/>
    </source>
</evidence>
<dbReference type="SUPFAM" id="SSF51735">
    <property type="entry name" value="NAD(P)-binding Rossmann-fold domains"/>
    <property type="match status" value="1"/>
</dbReference>
<comment type="caution">
    <text evidence="5">The sequence shown here is derived from an EMBL/GenBank/DDBJ whole genome shotgun (WGS) entry which is preliminary data.</text>
</comment>
<gene>
    <name evidence="5" type="ORF">EAH82_01075</name>
</gene>
<dbReference type="PANTHER" id="PTHR43708">
    <property type="entry name" value="CONSERVED EXPRESSED OXIDOREDUCTASE (EUROFUNG)"/>
    <property type="match status" value="1"/>
</dbReference>
<feature type="domain" description="Gfo/Idh/MocA-like oxidoreductase N-terminal" evidence="3">
    <location>
        <begin position="13"/>
        <end position="129"/>
    </location>
</feature>